<dbReference type="InterPro" id="IPR020830">
    <property type="entry name" value="GlycerAld_3-P_DH_AS"/>
</dbReference>
<feature type="binding site" evidence="4">
    <location>
        <begin position="152"/>
        <end position="154"/>
    </location>
    <ligand>
        <name>D-glyceraldehyde 3-phosphate</name>
        <dbReference type="ChEBI" id="CHEBI:59776"/>
    </ligand>
</feature>
<dbReference type="PRINTS" id="PR00078">
    <property type="entry name" value="G3PDHDRGNASE"/>
</dbReference>
<dbReference type="GO" id="GO:0050661">
    <property type="term" value="F:NADP binding"/>
    <property type="evidence" value="ECO:0007669"/>
    <property type="project" value="InterPro"/>
</dbReference>
<dbReference type="CDD" id="cd05214">
    <property type="entry name" value="GAPDH_I_N"/>
    <property type="match status" value="1"/>
</dbReference>
<feature type="active site" description="Nucleophile" evidence="3">
    <location>
        <position position="153"/>
    </location>
</feature>
<dbReference type="Pfam" id="PF02800">
    <property type="entry name" value="Gp_dh_C"/>
    <property type="match status" value="1"/>
</dbReference>
<feature type="binding site" evidence="4">
    <location>
        <position position="183"/>
    </location>
    <ligand>
        <name>D-glyceraldehyde 3-phosphate</name>
        <dbReference type="ChEBI" id="CHEBI:59776"/>
    </ligand>
</feature>
<dbReference type="PROSITE" id="PS00071">
    <property type="entry name" value="GAPDH"/>
    <property type="match status" value="1"/>
</dbReference>
<dbReference type="InterPro" id="IPR020829">
    <property type="entry name" value="GlycerAld_3-P_DH_cat"/>
</dbReference>
<dbReference type="SMART" id="SM00846">
    <property type="entry name" value="Gp_dh_N"/>
    <property type="match status" value="1"/>
</dbReference>
<dbReference type="EMBL" id="LBVO01000018">
    <property type="protein sequence ID" value="KKQ89849.1"/>
    <property type="molecule type" value="Genomic_DNA"/>
</dbReference>
<comment type="caution">
    <text evidence="10">The sequence shown here is derived from an EMBL/GenBank/DDBJ whole genome shotgun (WGS) entry which is preliminary data.</text>
</comment>
<evidence type="ECO:0000256" key="7">
    <source>
        <dbReference type="RuleBase" id="RU000397"/>
    </source>
</evidence>
<dbReference type="InterPro" id="IPR020828">
    <property type="entry name" value="GlycerAld_3-P_DH_NAD(P)-bd"/>
</dbReference>
<evidence type="ECO:0000256" key="1">
    <source>
        <dbReference type="ARBA" id="ARBA00007406"/>
    </source>
</evidence>
<dbReference type="AlphaFoldDB" id="A0A0G0NVF3"/>
<dbReference type="GO" id="GO:0006006">
    <property type="term" value="P:glucose metabolic process"/>
    <property type="evidence" value="ECO:0007669"/>
    <property type="project" value="InterPro"/>
</dbReference>
<name>A0A0G0NVF3_9BACT</name>
<dbReference type="SUPFAM" id="SSF55347">
    <property type="entry name" value="Glyceraldehyde-3-phosphate dehydrogenase-like, C-terminal domain"/>
    <property type="match status" value="1"/>
</dbReference>
<evidence type="ECO:0000256" key="8">
    <source>
        <dbReference type="RuleBase" id="RU361160"/>
    </source>
</evidence>
<feature type="binding site" evidence="5">
    <location>
        <position position="35"/>
    </location>
    <ligand>
        <name>NAD(+)</name>
        <dbReference type="ChEBI" id="CHEBI:57540"/>
    </ligand>
</feature>
<gene>
    <name evidence="10" type="ORF">UT11_C0018G0002</name>
</gene>
<feature type="site" description="Activates thiol group during catalysis" evidence="6">
    <location>
        <position position="180"/>
    </location>
</feature>
<dbReference type="PANTHER" id="PTHR43148">
    <property type="entry name" value="GLYCERALDEHYDE-3-PHOSPHATE DEHYDROGENASE 2"/>
    <property type="match status" value="1"/>
</dbReference>
<evidence type="ECO:0000256" key="2">
    <source>
        <dbReference type="ARBA" id="ARBA00023002"/>
    </source>
</evidence>
<comment type="similarity">
    <text evidence="1 7">Belongs to the glyceraldehyde-3-phosphate dehydrogenase family.</text>
</comment>
<dbReference type="FunFam" id="3.30.360.10:FF:000002">
    <property type="entry name" value="Glyceraldehyde-3-phosphate dehydrogenase"/>
    <property type="match status" value="1"/>
</dbReference>
<feature type="binding site" evidence="5">
    <location>
        <begin position="13"/>
        <end position="14"/>
    </location>
    <ligand>
        <name>NAD(+)</name>
        <dbReference type="ChEBI" id="CHEBI:57540"/>
    </ligand>
</feature>
<evidence type="ECO:0000313" key="10">
    <source>
        <dbReference type="EMBL" id="KKQ89849.1"/>
    </source>
</evidence>
<sequence length="337" mass="36318">MEKIKLAINGFGRIGRQAFKIALEKENIDIVAINDLTETKTLVHLLKYDSAYGKFEKQISATENSIKVDDEEFRVFAEKDPSNLPWKDLGVDVVIESTGIFVDRTGAGKHLDAGAKRVIISAPSKGDNPAPTYVMGVNEASGESDPMINNASCTTNCIAPVMAILESTFGIEKAMMTTIHSYTADQNLVDGPHKDLRRARSAAQNIIPTTTGAAIATTQVIPSLAKNFDGLAIRVPVAVGSLSDITAVLKKETTVEEINQVFTQKADKGIFKGVLAVTSDPIVSSDIIGSSYSSIVDLSLTNVVGGNLVKIIAWYDNEWGYSNRLIEQVIEVGKSLN</sequence>
<dbReference type="GO" id="GO:0016620">
    <property type="term" value="F:oxidoreductase activity, acting on the aldehyde or oxo group of donors, NAD or NADP as acceptor"/>
    <property type="evidence" value="ECO:0007669"/>
    <property type="project" value="InterPro"/>
</dbReference>
<dbReference type="InterPro" id="IPR006424">
    <property type="entry name" value="Glyceraldehyde-3-P_DH_1"/>
</dbReference>
<evidence type="ECO:0000259" key="9">
    <source>
        <dbReference type="SMART" id="SM00846"/>
    </source>
</evidence>
<dbReference type="PATRIC" id="fig|1618334.3.peg.315"/>
<accession>A0A0G0NVF3</accession>
<dbReference type="PIRSF" id="PIRSF000149">
    <property type="entry name" value="GAP_DH"/>
    <property type="match status" value="1"/>
</dbReference>
<protein>
    <recommendedName>
        <fullName evidence="8">Glyceraldehyde-3-phosphate dehydrogenase</fullName>
        <ecNumber evidence="8">1.2.1.-</ecNumber>
    </recommendedName>
</protein>
<keyword evidence="5" id="KW-0520">NAD</keyword>
<feature type="domain" description="Glyceraldehyde 3-phosphate dehydrogenase NAD(P) binding" evidence="9">
    <location>
        <begin position="4"/>
        <end position="153"/>
    </location>
</feature>
<dbReference type="InterPro" id="IPR020831">
    <property type="entry name" value="GlycerAld/Erythrose_P_DH"/>
</dbReference>
<evidence type="ECO:0000256" key="6">
    <source>
        <dbReference type="PIRSR" id="PIRSR000149-4"/>
    </source>
</evidence>
<dbReference type="EC" id="1.2.1.-" evidence="8"/>
<dbReference type="FunFam" id="3.40.50.720:FF:000001">
    <property type="entry name" value="Glyceraldehyde-3-phosphate dehydrogenase"/>
    <property type="match status" value="1"/>
</dbReference>
<feature type="binding site" evidence="5">
    <location>
        <position position="317"/>
    </location>
    <ligand>
        <name>NAD(+)</name>
        <dbReference type="ChEBI" id="CHEBI:57540"/>
    </ligand>
</feature>
<dbReference type="Gene3D" id="3.30.360.10">
    <property type="entry name" value="Dihydrodipicolinate Reductase, domain 2"/>
    <property type="match status" value="1"/>
</dbReference>
<evidence type="ECO:0000256" key="4">
    <source>
        <dbReference type="PIRSR" id="PIRSR000149-2"/>
    </source>
</evidence>
<dbReference type="Gene3D" id="3.40.50.720">
    <property type="entry name" value="NAD(P)-binding Rossmann-like Domain"/>
    <property type="match status" value="1"/>
</dbReference>
<dbReference type="Pfam" id="PF00044">
    <property type="entry name" value="Gp_dh_N"/>
    <property type="match status" value="1"/>
</dbReference>
<proteinExistence type="inferred from homology"/>
<dbReference type="SUPFAM" id="SSF51735">
    <property type="entry name" value="NAD(P)-binding Rossmann-fold domains"/>
    <property type="match status" value="1"/>
</dbReference>
<dbReference type="Proteomes" id="UP000033934">
    <property type="component" value="Unassembled WGS sequence"/>
</dbReference>
<dbReference type="CDD" id="cd18126">
    <property type="entry name" value="GAPDH_I_C"/>
    <property type="match status" value="1"/>
</dbReference>
<feature type="binding site" evidence="5">
    <location>
        <position position="121"/>
    </location>
    <ligand>
        <name>NAD(+)</name>
        <dbReference type="ChEBI" id="CHEBI:57540"/>
    </ligand>
</feature>
<evidence type="ECO:0000256" key="5">
    <source>
        <dbReference type="PIRSR" id="PIRSR000149-3"/>
    </source>
</evidence>
<feature type="binding site" evidence="4">
    <location>
        <begin position="211"/>
        <end position="212"/>
    </location>
    <ligand>
        <name>D-glyceraldehyde 3-phosphate</name>
        <dbReference type="ChEBI" id="CHEBI:59776"/>
    </ligand>
</feature>
<reference evidence="10 11" key="1">
    <citation type="journal article" date="2015" name="Nature">
        <title>rRNA introns, odd ribosomes, and small enigmatic genomes across a large radiation of phyla.</title>
        <authorList>
            <person name="Brown C.T."/>
            <person name="Hug L.A."/>
            <person name="Thomas B.C."/>
            <person name="Sharon I."/>
            <person name="Castelle C.J."/>
            <person name="Singh A."/>
            <person name="Wilkins M.J."/>
            <person name="Williams K.H."/>
            <person name="Banfield J.F."/>
        </authorList>
    </citation>
    <scope>NUCLEOTIDE SEQUENCE [LARGE SCALE GENOMIC DNA]</scope>
</reference>
<feature type="binding site" evidence="4">
    <location>
        <position position="234"/>
    </location>
    <ligand>
        <name>D-glyceraldehyde 3-phosphate</name>
        <dbReference type="ChEBI" id="CHEBI:59776"/>
    </ligand>
</feature>
<keyword evidence="5" id="KW-0547">Nucleotide-binding</keyword>
<evidence type="ECO:0000313" key="11">
    <source>
        <dbReference type="Proteomes" id="UP000033934"/>
    </source>
</evidence>
<dbReference type="InterPro" id="IPR036291">
    <property type="entry name" value="NAD(P)-bd_dom_sf"/>
</dbReference>
<dbReference type="NCBIfam" id="TIGR01534">
    <property type="entry name" value="GAPDH-I"/>
    <property type="match status" value="1"/>
</dbReference>
<dbReference type="GO" id="GO:0051287">
    <property type="term" value="F:NAD binding"/>
    <property type="evidence" value="ECO:0007669"/>
    <property type="project" value="InterPro"/>
</dbReference>
<organism evidence="10 11">
    <name type="scientific">Berkelbacteria bacterium GW2011_GWA2_38_9</name>
    <dbReference type="NCBI Taxonomy" id="1618334"/>
    <lineage>
        <taxon>Bacteria</taxon>
        <taxon>Candidatus Berkelbacteria</taxon>
    </lineage>
</organism>
<keyword evidence="2 8" id="KW-0560">Oxidoreductase</keyword>
<evidence type="ECO:0000256" key="3">
    <source>
        <dbReference type="PIRSR" id="PIRSR000149-1"/>
    </source>
</evidence>